<dbReference type="Proteomes" id="UP000201990">
    <property type="component" value="Segment"/>
</dbReference>
<evidence type="ECO:0000313" key="1">
    <source>
        <dbReference type="EMBL" id="ANA87206.1"/>
    </source>
</evidence>
<proteinExistence type="predicted"/>
<reference evidence="1 2" key="1">
    <citation type="submission" date="2016-03" db="EMBL/GenBank/DDBJ databases">
        <authorList>
            <person name="Montgomery M.T."/>
            <person name="Guerrero C.A."/>
            <person name="Mavrich T.N."/>
            <person name="Pope W.H."/>
            <person name="Garlena R.A."/>
            <person name="Russell D.A."/>
            <person name="Jacobs-Sera D."/>
            <person name="Hendrix R.W."/>
            <person name="Hatfull G.F."/>
        </authorList>
    </citation>
    <scope>NUCLEOTIDE SEQUENCE [LARGE SCALE GENOMIC DNA]</scope>
</reference>
<dbReference type="GeneID" id="28378432"/>
<gene>
    <name evidence="1" type="primary">73</name>
    <name evidence="1" type="ORF">PBI_KATHERINEG_73</name>
</gene>
<sequence length="132" mass="14251">MKKKLAAGLLALAAALPLAACSTANDADVVSQNIATAADNFEINRRIVIINNEAGGQEGQIIQLIEGWCNAEIDPDAIRTTCKVPGGYHKHINGRNSHTTFSIQQLDAANVSKDHYRVTYNPSTIIPDINIR</sequence>
<protein>
    <submittedName>
        <fullName evidence="1">Uncharacterized protein</fullName>
    </submittedName>
</protein>
<accession>A0A160DGH8</accession>
<dbReference type="RefSeq" id="YP_009269093.1">
    <property type="nucleotide sequence ID" value="NC_030695.1"/>
</dbReference>
<dbReference type="Pfam" id="PF25682">
    <property type="entry name" value="Phage_VG64"/>
    <property type="match status" value="1"/>
</dbReference>
<dbReference type="KEGG" id="vg:28378432"/>
<dbReference type="EMBL" id="KU998251">
    <property type="protein sequence ID" value="ANA87206.1"/>
    <property type="molecule type" value="Genomic_DNA"/>
</dbReference>
<organism evidence="1 2">
    <name type="scientific">Gordonia phage KatherineG</name>
    <dbReference type="NCBI Taxonomy" id="1838070"/>
    <lineage>
        <taxon>Viruses</taxon>
        <taxon>Duplodnaviria</taxon>
        <taxon>Heunggongvirae</taxon>
        <taxon>Uroviricota</taxon>
        <taxon>Caudoviricetes</taxon>
        <taxon>Soupsvirus</taxon>
        <taxon>Soupsvirus soups</taxon>
    </lineage>
</organism>
<name>A0A160DGH8_9CAUD</name>
<dbReference type="InterPro" id="IPR058243">
    <property type="entry name" value="Phage_VG64"/>
</dbReference>
<evidence type="ECO:0000313" key="2">
    <source>
        <dbReference type="Proteomes" id="UP000201990"/>
    </source>
</evidence>